<dbReference type="PANTHER" id="PTHR33931:SF2">
    <property type="entry name" value="HOLIN-LIKE PROTEIN CIDA"/>
    <property type="match status" value="1"/>
</dbReference>
<evidence type="ECO:0000256" key="6">
    <source>
        <dbReference type="SAM" id="Phobius"/>
    </source>
</evidence>
<keyword evidence="5 6" id="KW-0472">Membrane</keyword>
<dbReference type="InterPro" id="IPR005538">
    <property type="entry name" value="LrgA/CidA"/>
</dbReference>
<keyword evidence="8" id="KW-1185">Reference proteome</keyword>
<dbReference type="EMBL" id="JBHSWE010000001">
    <property type="protein sequence ID" value="MFC6669823.1"/>
    <property type="molecule type" value="Genomic_DNA"/>
</dbReference>
<name>A0ABW1ZX98_9GAMM</name>
<evidence type="ECO:0000256" key="3">
    <source>
        <dbReference type="ARBA" id="ARBA00022692"/>
    </source>
</evidence>
<feature type="transmembrane region" description="Helical" evidence="6">
    <location>
        <begin position="12"/>
        <end position="32"/>
    </location>
</feature>
<evidence type="ECO:0000256" key="2">
    <source>
        <dbReference type="ARBA" id="ARBA00022475"/>
    </source>
</evidence>
<reference evidence="8" key="1">
    <citation type="journal article" date="2019" name="Int. J. Syst. Evol. Microbiol.">
        <title>The Global Catalogue of Microorganisms (GCM) 10K type strain sequencing project: providing services to taxonomists for standard genome sequencing and annotation.</title>
        <authorList>
            <consortium name="The Broad Institute Genomics Platform"/>
            <consortium name="The Broad Institute Genome Sequencing Center for Infectious Disease"/>
            <person name="Wu L."/>
            <person name="Ma J."/>
        </authorList>
    </citation>
    <scope>NUCLEOTIDE SEQUENCE [LARGE SCALE GENOMIC DNA]</scope>
    <source>
        <strain evidence="8">NBRC 111756</strain>
    </source>
</reference>
<accession>A0ABW1ZX98</accession>
<feature type="transmembrane region" description="Helical" evidence="6">
    <location>
        <begin position="70"/>
        <end position="96"/>
    </location>
</feature>
<organism evidence="7 8">
    <name type="scientific">Marinobacterium aestuariivivens</name>
    <dbReference type="NCBI Taxonomy" id="1698799"/>
    <lineage>
        <taxon>Bacteria</taxon>
        <taxon>Pseudomonadati</taxon>
        <taxon>Pseudomonadota</taxon>
        <taxon>Gammaproteobacteria</taxon>
        <taxon>Oceanospirillales</taxon>
        <taxon>Oceanospirillaceae</taxon>
        <taxon>Marinobacterium</taxon>
    </lineage>
</organism>
<evidence type="ECO:0000256" key="5">
    <source>
        <dbReference type="ARBA" id="ARBA00023136"/>
    </source>
</evidence>
<evidence type="ECO:0000313" key="7">
    <source>
        <dbReference type="EMBL" id="MFC6669823.1"/>
    </source>
</evidence>
<comment type="subcellular location">
    <subcellularLocation>
        <location evidence="1">Cell membrane</location>
        <topology evidence="1">Multi-pass membrane protein</topology>
    </subcellularLocation>
</comment>
<evidence type="ECO:0000313" key="8">
    <source>
        <dbReference type="Proteomes" id="UP001596422"/>
    </source>
</evidence>
<comment type="caution">
    <text evidence="7">The sequence shown here is derived from an EMBL/GenBank/DDBJ whole genome shotgun (WGS) entry which is preliminary data.</text>
</comment>
<keyword evidence="4 6" id="KW-1133">Transmembrane helix</keyword>
<sequence length="110" mass="11742">MLGTLVVELLGLSVPGPVLGMLLFLLVLPAMSRGWPDLEQVTRFFLANLSLLFVPAAVGIVRHLGLVSPILLQLLVVLLVSLLVGLVVTAGVFAVLARRIAPAREEELEP</sequence>
<dbReference type="Proteomes" id="UP001596422">
    <property type="component" value="Unassembled WGS sequence"/>
</dbReference>
<keyword evidence="2" id="KW-1003">Cell membrane</keyword>
<dbReference type="Pfam" id="PF03788">
    <property type="entry name" value="LrgA"/>
    <property type="match status" value="1"/>
</dbReference>
<gene>
    <name evidence="7" type="ORF">ACFQDL_06780</name>
</gene>
<dbReference type="PANTHER" id="PTHR33931">
    <property type="entry name" value="HOLIN-LIKE PROTEIN CIDA-RELATED"/>
    <property type="match status" value="1"/>
</dbReference>
<dbReference type="RefSeq" id="WP_379908353.1">
    <property type="nucleotide sequence ID" value="NZ_JBHSWE010000001.1"/>
</dbReference>
<feature type="transmembrane region" description="Helical" evidence="6">
    <location>
        <begin position="44"/>
        <end position="64"/>
    </location>
</feature>
<protein>
    <submittedName>
        <fullName evidence="7">CidA/LrgA family protein</fullName>
    </submittedName>
</protein>
<evidence type="ECO:0000256" key="4">
    <source>
        <dbReference type="ARBA" id="ARBA00022989"/>
    </source>
</evidence>
<proteinExistence type="predicted"/>
<evidence type="ECO:0000256" key="1">
    <source>
        <dbReference type="ARBA" id="ARBA00004651"/>
    </source>
</evidence>
<keyword evidence="3 6" id="KW-0812">Transmembrane</keyword>